<sequence>MFYQGESSATRDSRQFYQGESSNFGANRQFYQGNSSNSQNHNGVGFVGQYQRNNGNHGGVNGNQDFNTNQAWIMDTGATHHMTGNLEDLNMIAPLDGDQKITIGSGECLPMKSDKATKIILMRGKSNGGLYHIPKQLFFKYNQLWQSTPKVFLGQLIKASLWHHRLGHPTNEVLHSMLSHSQITYKSYINKHVCSFCLKGKMSRQVFESRTLGFIKPFEIISNDVWGPSSVISIEDYKYYVSFIDECTKFTWIFL</sequence>
<evidence type="ECO:0000256" key="1">
    <source>
        <dbReference type="SAM" id="MobiDB-lite"/>
    </source>
</evidence>
<name>A0A540N881_MALBA</name>
<evidence type="ECO:0000259" key="2">
    <source>
        <dbReference type="Pfam" id="PF13976"/>
    </source>
</evidence>
<dbReference type="Proteomes" id="UP000315295">
    <property type="component" value="Unassembled WGS sequence"/>
</dbReference>
<reference evidence="3 4" key="1">
    <citation type="journal article" date="2019" name="G3 (Bethesda)">
        <title>Sequencing of a Wild Apple (Malus baccata) Genome Unravels the Differences Between Cultivated and Wild Apple Species Regarding Disease Resistance and Cold Tolerance.</title>
        <authorList>
            <person name="Chen X."/>
        </authorList>
    </citation>
    <scope>NUCLEOTIDE SEQUENCE [LARGE SCALE GENOMIC DNA]</scope>
    <source>
        <strain evidence="4">cv. Shandingzi</strain>
        <tissue evidence="3">Leaves</tissue>
    </source>
</reference>
<evidence type="ECO:0000313" key="3">
    <source>
        <dbReference type="EMBL" id="TQE07262.1"/>
    </source>
</evidence>
<evidence type="ECO:0000313" key="4">
    <source>
        <dbReference type="Proteomes" id="UP000315295"/>
    </source>
</evidence>
<keyword evidence="4" id="KW-1185">Reference proteome</keyword>
<dbReference type="PANTHER" id="PTHR42648">
    <property type="entry name" value="TRANSPOSASE, PUTATIVE-RELATED"/>
    <property type="match status" value="1"/>
</dbReference>
<comment type="caution">
    <text evidence="3">The sequence shown here is derived from an EMBL/GenBank/DDBJ whole genome shotgun (WGS) entry which is preliminary data.</text>
</comment>
<dbReference type="InterPro" id="IPR025724">
    <property type="entry name" value="GAG-pre-integrase_dom"/>
</dbReference>
<protein>
    <recommendedName>
        <fullName evidence="2">GAG-pre-integrase domain-containing protein</fullName>
    </recommendedName>
</protein>
<dbReference type="Pfam" id="PF13976">
    <property type="entry name" value="gag_pre-integrs"/>
    <property type="match status" value="1"/>
</dbReference>
<gene>
    <name evidence="3" type="ORF">C1H46_007084</name>
</gene>
<dbReference type="InterPro" id="IPR039537">
    <property type="entry name" value="Retrotran_Ty1/copia-like"/>
</dbReference>
<feature type="compositionally biased region" description="Low complexity" evidence="1">
    <location>
        <begin position="32"/>
        <end position="43"/>
    </location>
</feature>
<feature type="domain" description="GAG-pre-integrase" evidence="2">
    <location>
        <begin position="159"/>
        <end position="202"/>
    </location>
</feature>
<feature type="region of interest" description="Disordered" evidence="1">
    <location>
        <begin position="25"/>
        <end position="64"/>
    </location>
</feature>
<dbReference type="EMBL" id="VIEB01000088">
    <property type="protein sequence ID" value="TQE07262.1"/>
    <property type="molecule type" value="Genomic_DNA"/>
</dbReference>
<organism evidence="3 4">
    <name type="scientific">Malus baccata</name>
    <name type="common">Siberian crab apple</name>
    <name type="synonym">Pyrus baccata</name>
    <dbReference type="NCBI Taxonomy" id="106549"/>
    <lineage>
        <taxon>Eukaryota</taxon>
        <taxon>Viridiplantae</taxon>
        <taxon>Streptophyta</taxon>
        <taxon>Embryophyta</taxon>
        <taxon>Tracheophyta</taxon>
        <taxon>Spermatophyta</taxon>
        <taxon>Magnoliopsida</taxon>
        <taxon>eudicotyledons</taxon>
        <taxon>Gunneridae</taxon>
        <taxon>Pentapetalae</taxon>
        <taxon>rosids</taxon>
        <taxon>fabids</taxon>
        <taxon>Rosales</taxon>
        <taxon>Rosaceae</taxon>
        <taxon>Amygdaloideae</taxon>
        <taxon>Maleae</taxon>
        <taxon>Malus</taxon>
    </lineage>
</organism>
<accession>A0A540N881</accession>
<proteinExistence type="predicted"/>
<dbReference type="STRING" id="106549.A0A540N881"/>
<dbReference type="PANTHER" id="PTHR42648:SF26">
    <property type="entry name" value="INTEGRASE CATALYTIC DOMAIN-CONTAINING PROTEIN"/>
    <property type="match status" value="1"/>
</dbReference>
<dbReference type="AlphaFoldDB" id="A0A540N881"/>